<evidence type="ECO:0000313" key="12">
    <source>
        <dbReference type="Ensembl" id="ENSXETP00000109928"/>
    </source>
</evidence>
<feature type="signal peptide" evidence="10">
    <location>
        <begin position="1"/>
        <end position="19"/>
    </location>
</feature>
<dbReference type="InterPro" id="IPR016054">
    <property type="entry name" value="LY6_UPA_recep-like"/>
</dbReference>
<feature type="chain" id="PRO_5031371529" description="UPAR/Ly6 domain-containing protein" evidence="10">
    <location>
        <begin position="20"/>
        <end position="124"/>
    </location>
</feature>
<evidence type="ECO:0000256" key="6">
    <source>
        <dbReference type="ARBA" id="ARBA00023157"/>
    </source>
</evidence>
<keyword evidence="2" id="KW-1003">Cell membrane</keyword>
<keyword evidence="7" id="KW-0325">Glycoprotein</keyword>
<evidence type="ECO:0000256" key="2">
    <source>
        <dbReference type="ARBA" id="ARBA00022475"/>
    </source>
</evidence>
<keyword evidence="6" id="KW-1015">Disulfide bond</keyword>
<dbReference type="GO" id="GO:0005886">
    <property type="term" value="C:plasma membrane"/>
    <property type="evidence" value="ECO:0007669"/>
    <property type="project" value="UniProtKB-SubCell"/>
</dbReference>
<evidence type="ECO:0000256" key="1">
    <source>
        <dbReference type="ARBA" id="ARBA00004609"/>
    </source>
</evidence>
<dbReference type="AlphaFoldDB" id="A0A803JPJ9"/>
<dbReference type="InParanoid" id="A0A803JPJ9"/>
<dbReference type="PANTHER" id="PTHR47613:SF1">
    <property type="entry name" value="SPERM ACROSOME MEMBRANE-ASSOCIATED PROTEIN 4"/>
    <property type="match status" value="1"/>
</dbReference>
<comment type="similarity">
    <text evidence="9">Belongs to the SPACA4/bouncer family.</text>
</comment>
<organism evidence="12">
    <name type="scientific">Xenopus tropicalis</name>
    <name type="common">Western clawed frog</name>
    <name type="synonym">Silurana tropicalis</name>
    <dbReference type="NCBI Taxonomy" id="8364"/>
    <lineage>
        <taxon>Eukaryota</taxon>
        <taxon>Metazoa</taxon>
        <taxon>Chordata</taxon>
        <taxon>Craniata</taxon>
        <taxon>Vertebrata</taxon>
        <taxon>Euteleostomi</taxon>
        <taxon>Amphibia</taxon>
        <taxon>Batrachia</taxon>
        <taxon>Anura</taxon>
        <taxon>Pipoidea</taxon>
        <taxon>Pipidae</taxon>
        <taxon>Xenopodinae</taxon>
        <taxon>Xenopus</taxon>
        <taxon>Silurana</taxon>
    </lineage>
</organism>
<dbReference type="CDD" id="cd00117">
    <property type="entry name" value="TFP"/>
    <property type="match status" value="1"/>
</dbReference>
<dbReference type="Ensembl" id="ENSXETT00000112208">
    <property type="protein sequence ID" value="ENSXETP00000109928"/>
    <property type="gene ID" value="ENSXETG00000043638"/>
</dbReference>
<dbReference type="GO" id="GO:0098552">
    <property type="term" value="C:side of membrane"/>
    <property type="evidence" value="ECO:0007669"/>
    <property type="project" value="UniProtKB-KW"/>
</dbReference>
<name>A0A803JPJ9_XENTR</name>
<keyword evidence="4 10" id="KW-0732">Signal</keyword>
<comment type="subcellular location">
    <subcellularLocation>
        <location evidence="1">Cell membrane</location>
        <topology evidence="1">Lipid-anchor</topology>
        <topology evidence="1">GPI-anchor</topology>
    </subcellularLocation>
</comment>
<evidence type="ECO:0000256" key="5">
    <source>
        <dbReference type="ARBA" id="ARBA00023136"/>
    </source>
</evidence>
<evidence type="ECO:0000256" key="4">
    <source>
        <dbReference type="ARBA" id="ARBA00022729"/>
    </source>
</evidence>
<dbReference type="InterPro" id="IPR046354">
    <property type="entry name" value="SPACA4/Bouncer"/>
</dbReference>
<sequence>MNTSTIFLSLMLLMQSGNSLKCYTCLFPTISPLECLKFPVSCPPSERCLTSTATGRKGDFQFVLHERSCAISSLCDTSGQRSTLGINVTFHNTCCDTDLCNAGTAEKSTLGSILISSLLLLTLF</sequence>
<dbReference type="InterPro" id="IPR045860">
    <property type="entry name" value="Snake_toxin-like_sf"/>
</dbReference>
<evidence type="ECO:0000256" key="7">
    <source>
        <dbReference type="ARBA" id="ARBA00023180"/>
    </source>
</evidence>
<evidence type="ECO:0000256" key="8">
    <source>
        <dbReference type="ARBA" id="ARBA00023288"/>
    </source>
</evidence>
<dbReference type="Gene3D" id="2.10.60.10">
    <property type="entry name" value="CD59"/>
    <property type="match status" value="1"/>
</dbReference>
<dbReference type="SUPFAM" id="SSF57302">
    <property type="entry name" value="Snake toxin-like"/>
    <property type="match status" value="1"/>
</dbReference>
<proteinExistence type="inferred from homology"/>
<keyword evidence="8" id="KW-0449">Lipoprotein</keyword>
<accession>A0A803JPJ9</accession>
<keyword evidence="3" id="KW-0336">GPI-anchor</keyword>
<dbReference type="GeneTree" id="ENSGT00390000002843"/>
<keyword evidence="5" id="KW-0472">Membrane</keyword>
<evidence type="ECO:0000256" key="9">
    <source>
        <dbReference type="ARBA" id="ARBA00029446"/>
    </source>
</evidence>
<reference evidence="12" key="2">
    <citation type="submission" date="2021-03" db="UniProtKB">
        <authorList>
            <consortium name="Ensembl"/>
        </authorList>
    </citation>
    <scope>IDENTIFICATION</scope>
</reference>
<evidence type="ECO:0000256" key="3">
    <source>
        <dbReference type="ARBA" id="ARBA00022622"/>
    </source>
</evidence>
<dbReference type="Pfam" id="PF00021">
    <property type="entry name" value="UPAR_LY6"/>
    <property type="match status" value="1"/>
</dbReference>
<evidence type="ECO:0000256" key="10">
    <source>
        <dbReference type="SAM" id="SignalP"/>
    </source>
</evidence>
<protein>
    <recommendedName>
        <fullName evidence="11">UPAR/Ly6 domain-containing protein</fullName>
    </recommendedName>
</protein>
<evidence type="ECO:0000259" key="11">
    <source>
        <dbReference type="Pfam" id="PF00021"/>
    </source>
</evidence>
<reference evidence="12" key="1">
    <citation type="journal article" date="2010" name="Science">
        <title>The genome of the Western clawed frog Xenopus tropicalis.</title>
        <authorList>
            <person name="Hellsten U."/>
            <person name="Harland R.M."/>
            <person name="Gilchrist M.J."/>
            <person name="Hendrix D."/>
            <person name="Jurka J."/>
            <person name="Kapitonov V."/>
            <person name="Ovcharenko I."/>
            <person name="Putnam N.H."/>
            <person name="Shu S."/>
            <person name="Taher L."/>
            <person name="Blitz I.L."/>
            <person name="Blumberg B."/>
            <person name="Dichmann D.S."/>
            <person name="Dubchak I."/>
            <person name="Amaya E."/>
            <person name="Detter J.C."/>
            <person name="Fletcher R."/>
            <person name="Gerhard D.S."/>
            <person name="Goodstein D."/>
            <person name="Graves T."/>
            <person name="Grigoriev I.V."/>
            <person name="Grimwood J."/>
            <person name="Kawashima T."/>
            <person name="Lindquist E."/>
            <person name="Lucas S.M."/>
            <person name="Mead P.E."/>
            <person name="Mitros T."/>
            <person name="Ogino H."/>
            <person name="Ohta Y."/>
            <person name="Poliakov A.V."/>
            <person name="Pollet N."/>
            <person name="Robert J."/>
            <person name="Salamov A."/>
            <person name="Sater A.K."/>
            <person name="Schmutz J."/>
            <person name="Terry A."/>
            <person name="Vize P.D."/>
            <person name="Warren W.C."/>
            <person name="Wells D."/>
            <person name="Wills A."/>
            <person name="Wilson R.K."/>
            <person name="Zimmerman L.B."/>
            <person name="Zorn A.M."/>
            <person name="Grainger R."/>
            <person name="Grammer T."/>
            <person name="Khokha M.K."/>
            <person name="Richardson P.M."/>
            <person name="Rokhsar D.S."/>
        </authorList>
    </citation>
    <scope>NUCLEOTIDE SEQUENCE [LARGE SCALE GENOMIC DNA]</scope>
    <source>
        <strain evidence="12">Nigerian</strain>
    </source>
</reference>
<feature type="domain" description="UPAR/Ly6" evidence="11">
    <location>
        <begin position="18"/>
        <end position="102"/>
    </location>
</feature>
<dbReference type="PANTHER" id="PTHR47613">
    <property type="entry name" value="SPERM ACROSOME MEMBRANE-ASSOCIATED PROTEIN 4"/>
    <property type="match status" value="1"/>
</dbReference>